<dbReference type="InterPro" id="IPR001128">
    <property type="entry name" value="Cyt_P450"/>
</dbReference>
<dbReference type="EMBL" id="CP008947">
    <property type="protein sequence ID" value="AII07617.1"/>
    <property type="molecule type" value="Genomic_DNA"/>
</dbReference>
<gene>
    <name evidence="8" type="ORF">EP51_24380</name>
</gene>
<protein>
    <submittedName>
        <fullName evidence="8">Cytochrome P450</fullName>
    </submittedName>
</protein>
<evidence type="ECO:0000313" key="8">
    <source>
        <dbReference type="EMBL" id="AII07617.1"/>
    </source>
</evidence>
<dbReference type="PROSITE" id="PS00086">
    <property type="entry name" value="CYTOCHROME_P450"/>
    <property type="match status" value="1"/>
</dbReference>
<dbReference type="Gene3D" id="1.10.630.10">
    <property type="entry name" value="Cytochrome P450"/>
    <property type="match status" value="1"/>
</dbReference>
<dbReference type="GO" id="GO:0020037">
    <property type="term" value="F:heme binding"/>
    <property type="evidence" value="ECO:0007669"/>
    <property type="project" value="InterPro"/>
</dbReference>
<name>A0A076EQZ9_RHOOP</name>
<accession>A0A076EQZ9</accession>
<dbReference type="GO" id="GO:0005506">
    <property type="term" value="F:iron ion binding"/>
    <property type="evidence" value="ECO:0007669"/>
    <property type="project" value="InterPro"/>
</dbReference>
<sequence length="399" mass="44364">MSTDQLTQAPFLNLADPTFSVQSDAVRQAREASWYAHTSYGLAVLRYDEVGKLMKDRRLRQGSWAWPAHNGVYDGPFAHWWTSALLNLEGDDHHRLRRLMNPAFSPKLIGGLVPRFQALANELIDGFYDRGRCDFASEFAEPYAARVIAIMLGIPEGEWKKIAAWSNDIGLALGVTLKQDLAKVEAALEGLYEYADELIADRRKNPGDDFVSRLVLAERDGEHLSHDELRVSLVLLIFGGMDTTRNQLGLALQTFMKYPDQWTLLGKRPELGTAAVEEVMRVNPTVTWVTREALEDFEYQGVEIKAGTTIHLLSESAGTDPRVIDGEPFDLTAQRPPHFGFGGGAHHCLGHFVARSDMSEALPLLAQRLKNPTVDGIATWLPLSGNTGPIFLPIAFERG</sequence>
<evidence type="ECO:0000256" key="4">
    <source>
        <dbReference type="ARBA" id="ARBA00023002"/>
    </source>
</evidence>
<keyword evidence="2 7" id="KW-0349">Heme</keyword>
<evidence type="ECO:0000313" key="9">
    <source>
        <dbReference type="Proteomes" id="UP000028488"/>
    </source>
</evidence>
<dbReference type="PANTHER" id="PTHR46696:SF1">
    <property type="entry name" value="CYTOCHROME P450 YJIB-RELATED"/>
    <property type="match status" value="1"/>
</dbReference>
<dbReference type="SUPFAM" id="SSF48264">
    <property type="entry name" value="Cytochrome P450"/>
    <property type="match status" value="1"/>
</dbReference>
<evidence type="ECO:0000256" key="2">
    <source>
        <dbReference type="ARBA" id="ARBA00022617"/>
    </source>
</evidence>
<dbReference type="GO" id="GO:0004497">
    <property type="term" value="F:monooxygenase activity"/>
    <property type="evidence" value="ECO:0007669"/>
    <property type="project" value="UniProtKB-KW"/>
</dbReference>
<keyword evidence="5 7" id="KW-0408">Iron</keyword>
<evidence type="ECO:0000256" key="3">
    <source>
        <dbReference type="ARBA" id="ARBA00022723"/>
    </source>
</evidence>
<keyword evidence="6 7" id="KW-0503">Monooxygenase</keyword>
<keyword evidence="4 7" id="KW-0560">Oxidoreductase</keyword>
<reference evidence="8 9" key="1">
    <citation type="submission" date="2014-07" db="EMBL/GenBank/DDBJ databases">
        <title>Genome Sequence of Rhodococcus opacus Strain R7, a Biodegrader of Mono- and Polycyclic Aromatic Hydrocarbons.</title>
        <authorList>
            <person name="Di Gennaro P."/>
            <person name="Zampolli J."/>
            <person name="Presti I."/>
            <person name="Cappelletti M."/>
            <person name="D'Ursi P."/>
            <person name="Orro A."/>
            <person name="Mezzelani A."/>
            <person name="Milanesi L."/>
        </authorList>
    </citation>
    <scope>NUCLEOTIDE SEQUENCE [LARGE SCALE GENOMIC DNA]</scope>
    <source>
        <strain evidence="8 9">R7</strain>
    </source>
</reference>
<dbReference type="RefSeq" id="WP_128640613.1">
    <property type="nucleotide sequence ID" value="NZ_CP008947.1"/>
</dbReference>
<proteinExistence type="inferred from homology"/>
<comment type="similarity">
    <text evidence="1 7">Belongs to the cytochrome P450 family.</text>
</comment>
<dbReference type="InterPro" id="IPR002397">
    <property type="entry name" value="Cyt_P450_B"/>
</dbReference>
<dbReference type="GO" id="GO:0016705">
    <property type="term" value="F:oxidoreductase activity, acting on paired donors, with incorporation or reduction of molecular oxygen"/>
    <property type="evidence" value="ECO:0007669"/>
    <property type="project" value="InterPro"/>
</dbReference>
<dbReference type="InterPro" id="IPR017972">
    <property type="entry name" value="Cyt_P450_CS"/>
</dbReference>
<dbReference type="eggNOG" id="COG2124">
    <property type="taxonomic scope" value="Bacteria"/>
</dbReference>
<dbReference type="InterPro" id="IPR036396">
    <property type="entry name" value="Cyt_P450_sf"/>
</dbReference>
<evidence type="ECO:0000256" key="5">
    <source>
        <dbReference type="ARBA" id="ARBA00023004"/>
    </source>
</evidence>
<dbReference type="AlphaFoldDB" id="A0A076EQZ9"/>
<dbReference type="PRINTS" id="PR00359">
    <property type="entry name" value="BP450"/>
</dbReference>
<keyword evidence="3 7" id="KW-0479">Metal-binding</keyword>
<dbReference type="Proteomes" id="UP000028488">
    <property type="component" value="Chromosome"/>
</dbReference>
<organism evidence="8 9">
    <name type="scientific">Rhodococcus opacus</name>
    <name type="common">Nocardia opaca</name>
    <dbReference type="NCBI Taxonomy" id="37919"/>
    <lineage>
        <taxon>Bacteria</taxon>
        <taxon>Bacillati</taxon>
        <taxon>Actinomycetota</taxon>
        <taxon>Actinomycetes</taxon>
        <taxon>Mycobacteriales</taxon>
        <taxon>Nocardiaceae</taxon>
        <taxon>Rhodococcus</taxon>
    </lineage>
</organism>
<dbReference type="PRINTS" id="PR00385">
    <property type="entry name" value="P450"/>
</dbReference>
<evidence type="ECO:0000256" key="7">
    <source>
        <dbReference type="RuleBase" id="RU000461"/>
    </source>
</evidence>
<evidence type="ECO:0000256" key="6">
    <source>
        <dbReference type="ARBA" id="ARBA00023033"/>
    </source>
</evidence>
<evidence type="ECO:0000256" key="1">
    <source>
        <dbReference type="ARBA" id="ARBA00010617"/>
    </source>
</evidence>
<dbReference type="Pfam" id="PF00067">
    <property type="entry name" value="p450"/>
    <property type="match status" value="1"/>
</dbReference>
<dbReference type="PANTHER" id="PTHR46696">
    <property type="entry name" value="P450, PUTATIVE (EUROFUNG)-RELATED"/>
    <property type="match status" value="1"/>
</dbReference>
<dbReference type="CDD" id="cd11038">
    <property type="entry name" value="CYP_AurH-like"/>
    <property type="match status" value="1"/>
</dbReference>